<proteinExistence type="predicted"/>
<accession>A0ABR0A4T8</accession>
<keyword evidence="1" id="KW-1133">Transmembrane helix</keyword>
<comment type="caution">
    <text evidence="2">The sequence shown here is derived from an EMBL/GenBank/DDBJ whole genome shotgun (WGS) entry which is preliminary data.</text>
</comment>
<evidence type="ECO:0000313" key="3">
    <source>
        <dbReference type="Proteomes" id="UP001234178"/>
    </source>
</evidence>
<reference evidence="2 3" key="1">
    <citation type="journal article" date="2023" name="Nucleic Acids Res.">
        <title>The hologenome of Daphnia magna reveals possible DNA methylation and microbiome-mediated evolution of the host genome.</title>
        <authorList>
            <person name="Chaturvedi A."/>
            <person name="Li X."/>
            <person name="Dhandapani V."/>
            <person name="Marshall H."/>
            <person name="Kissane S."/>
            <person name="Cuenca-Cambronero M."/>
            <person name="Asole G."/>
            <person name="Calvet F."/>
            <person name="Ruiz-Romero M."/>
            <person name="Marangio P."/>
            <person name="Guigo R."/>
            <person name="Rago D."/>
            <person name="Mirbahai L."/>
            <person name="Eastwood N."/>
            <person name="Colbourne J.K."/>
            <person name="Zhou J."/>
            <person name="Mallon E."/>
            <person name="Orsini L."/>
        </authorList>
    </citation>
    <scope>NUCLEOTIDE SEQUENCE [LARGE SCALE GENOMIC DNA]</scope>
    <source>
        <strain evidence="2">LRV0_1</strain>
    </source>
</reference>
<evidence type="ECO:0000256" key="1">
    <source>
        <dbReference type="SAM" id="Phobius"/>
    </source>
</evidence>
<name>A0ABR0A4T8_9CRUS</name>
<gene>
    <name evidence="2" type="ORF">OUZ56_002002</name>
</gene>
<dbReference type="Proteomes" id="UP001234178">
    <property type="component" value="Unassembled WGS sequence"/>
</dbReference>
<feature type="transmembrane region" description="Helical" evidence="1">
    <location>
        <begin position="99"/>
        <end position="118"/>
    </location>
</feature>
<protein>
    <submittedName>
        <fullName evidence="2">Uncharacterized protein</fullName>
    </submittedName>
</protein>
<keyword evidence="1" id="KW-0812">Transmembrane</keyword>
<sequence>MLVVHMKMQYVAQTTSIVVPRVLPVILVDAKKMFQLQTRWKSSQTVFSKQNVPFVQGMSFNALWKQLAASSLVESCMGVAPLRRLCVVLMNFTAVQKDLYVVLMLHVSVAILLCHSQIMI</sequence>
<keyword evidence="1" id="KW-0472">Membrane</keyword>
<organism evidence="2 3">
    <name type="scientific">Daphnia magna</name>
    <dbReference type="NCBI Taxonomy" id="35525"/>
    <lineage>
        <taxon>Eukaryota</taxon>
        <taxon>Metazoa</taxon>
        <taxon>Ecdysozoa</taxon>
        <taxon>Arthropoda</taxon>
        <taxon>Crustacea</taxon>
        <taxon>Branchiopoda</taxon>
        <taxon>Diplostraca</taxon>
        <taxon>Cladocera</taxon>
        <taxon>Anomopoda</taxon>
        <taxon>Daphniidae</taxon>
        <taxon>Daphnia</taxon>
    </lineage>
</organism>
<dbReference type="EMBL" id="JAOYFB010000036">
    <property type="protein sequence ID" value="KAK4020005.1"/>
    <property type="molecule type" value="Genomic_DNA"/>
</dbReference>
<evidence type="ECO:0000313" key="2">
    <source>
        <dbReference type="EMBL" id="KAK4020005.1"/>
    </source>
</evidence>
<keyword evidence="3" id="KW-1185">Reference proteome</keyword>